<dbReference type="Proteomes" id="UP000299102">
    <property type="component" value="Unassembled WGS sequence"/>
</dbReference>
<dbReference type="OrthoDB" id="6772952at2759"/>
<accession>A0A4C1ZGS6</accession>
<dbReference type="AlphaFoldDB" id="A0A4C1ZGS6"/>
<name>A0A4C1ZGS6_EUMVA</name>
<reference evidence="2 3" key="1">
    <citation type="journal article" date="2019" name="Commun. Biol.">
        <title>The bagworm genome reveals a unique fibroin gene that provides high tensile strength.</title>
        <authorList>
            <person name="Kono N."/>
            <person name="Nakamura H."/>
            <person name="Ohtoshi R."/>
            <person name="Tomita M."/>
            <person name="Numata K."/>
            <person name="Arakawa K."/>
        </authorList>
    </citation>
    <scope>NUCLEOTIDE SEQUENCE [LARGE SCALE GENOMIC DNA]</scope>
</reference>
<gene>
    <name evidence="2" type="ORF">EVAR_61921_1</name>
</gene>
<comment type="caution">
    <text evidence="2">The sequence shown here is derived from an EMBL/GenBank/DDBJ whole genome shotgun (WGS) entry which is preliminary data.</text>
</comment>
<protein>
    <submittedName>
        <fullName evidence="2">Uncharacterized protein</fullName>
    </submittedName>
</protein>
<evidence type="ECO:0000313" key="3">
    <source>
        <dbReference type="Proteomes" id="UP000299102"/>
    </source>
</evidence>
<proteinExistence type="predicted"/>
<sequence>MLYSWTSIIASPNAAGRHAEVSTAHDMPYGRFLKGLPRHRSHWIPTRVKISIDLTANYAKAMGCAGVARPRRAPSAPYIKARAVDEMMTLFTRGFARLVIEHVFPTFIMKELGIFNAKLVPTFNSGSGTVLDSDPGHVFDSDSDPTFGFDPGLVLKYVPGCSVYVGRSLLVGHYRLTIIAMTGKPSKRLAQFCVANGVTDENDKNQRRRRAFTALTEDTMRVASSLVAPDSLDAVPYELDARPERAYEARLVVSTWDVPKHVAPAPSAANLAQSISYYTGAVATTPSFRTPQAAYEHYNSDESDDDYTFVKCSPMLMTERGRRKSKPRQHEARIVRTKGSGEEGGDTMSRGCDSTEAENEDANSSAPTRSGHRRRTTARDCLFAIKVNLSRRLRR</sequence>
<organism evidence="2 3">
    <name type="scientific">Eumeta variegata</name>
    <name type="common">Bagworm moth</name>
    <name type="synonym">Eumeta japonica</name>
    <dbReference type="NCBI Taxonomy" id="151549"/>
    <lineage>
        <taxon>Eukaryota</taxon>
        <taxon>Metazoa</taxon>
        <taxon>Ecdysozoa</taxon>
        <taxon>Arthropoda</taxon>
        <taxon>Hexapoda</taxon>
        <taxon>Insecta</taxon>
        <taxon>Pterygota</taxon>
        <taxon>Neoptera</taxon>
        <taxon>Endopterygota</taxon>
        <taxon>Lepidoptera</taxon>
        <taxon>Glossata</taxon>
        <taxon>Ditrysia</taxon>
        <taxon>Tineoidea</taxon>
        <taxon>Psychidae</taxon>
        <taxon>Oiketicinae</taxon>
        <taxon>Eumeta</taxon>
    </lineage>
</organism>
<feature type="region of interest" description="Disordered" evidence="1">
    <location>
        <begin position="319"/>
        <end position="377"/>
    </location>
</feature>
<evidence type="ECO:0000256" key="1">
    <source>
        <dbReference type="SAM" id="MobiDB-lite"/>
    </source>
</evidence>
<evidence type="ECO:0000313" key="2">
    <source>
        <dbReference type="EMBL" id="GBP87696.1"/>
    </source>
</evidence>
<dbReference type="EMBL" id="BGZK01001877">
    <property type="protein sequence ID" value="GBP87696.1"/>
    <property type="molecule type" value="Genomic_DNA"/>
</dbReference>
<keyword evidence="3" id="KW-1185">Reference proteome</keyword>